<feature type="compositionally biased region" description="Basic residues" evidence="1">
    <location>
        <begin position="134"/>
        <end position="145"/>
    </location>
</feature>
<accession>A0A1A8WLJ1</accession>
<proteinExistence type="predicted"/>
<feature type="region of interest" description="Disordered" evidence="1">
    <location>
        <begin position="125"/>
        <end position="230"/>
    </location>
</feature>
<dbReference type="AlphaFoldDB" id="A0A1A8WLJ1"/>
<name>A0A1A8WLJ1_PLAOA</name>
<feature type="non-terminal residue" evidence="2">
    <location>
        <position position="582"/>
    </location>
</feature>
<feature type="compositionally biased region" description="Basic residues" evidence="1">
    <location>
        <begin position="474"/>
        <end position="485"/>
    </location>
</feature>
<feature type="compositionally biased region" description="Basic and acidic residues" evidence="1">
    <location>
        <begin position="211"/>
        <end position="220"/>
    </location>
</feature>
<dbReference type="Proteomes" id="UP000078560">
    <property type="component" value="Unassembled WGS sequence"/>
</dbReference>
<dbReference type="EMBL" id="FLQU01001611">
    <property type="protein sequence ID" value="SBS93785.1"/>
    <property type="molecule type" value="Genomic_DNA"/>
</dbReference>
<sequence length="582" mass="67052">MIFENSQYSYIINTIKHGNESEKLAALNDFYEQLNLSVDGGISNSHLEEYINVLIHVINKPHASYDDSYKNTGNKKASKGWGNDKKLNNDKINDVVGDGLNNFFKIIQEHIGVYATSFDDMDEFDYSDNNNEKVRRKKKNKKSNKGKGDDENNNSDNNKKGNKKSLENLNMNEEEKIDKADNEEEKGKDEISEEEEDEENESEDNDEDESSEHNKNKYSSEFDSEYDSSNNCSSITSECSNEFDNEKIFMDEACAIDVKYINMIYTATCCIYTILDIYPNSIKYVINNRDCVNILNKKLNDIEYIDVAEVILKIFEKLVEKDPMLILKKKNNDNKIRRRANSLLLDEDRISNSRKGKNKSTKEVSSYLSKLMEKKKKTKKKKKKKKQGGNDSNDNEDKTAMKHLHTKDENDKSYNVIEISDDENKSNDISSDISSNSKSKKKKNSQKKIASSINKNKKSKISENDIEDDYGCDKKKKKKKKKSNKKEKIDKEDNANDSDSDSSSAQKENKNEKRKKTKKKKEKDDIYILDDNLSENVNESHAEVKGEEHVFPINKIKSDETKKIGNNLDKGKNDDNEKKTKL</sequence>
<evidence type="ECO:0000313" key="3">
    <source>
        <dbReference type="Proteomes" id="UP000078560"/>
    </source>
</evidence>
<feature type="compositionally biased region" description="Basic and acidic residues" evidence="1">
    <location>
        <begin position="538"/>
        <end position="582"/>
    </location>
</feature>
<feature type="compositionally biased region" description="Basic and acidic residues" evidence="1">
    <location>
        <begin position="173"/>
        <end position="190"/>
    </location>
</feature>
<feature type="compositionally biased region" description="Basic residues" evidence="1">
    <location>
        <begin position="512"/>
        <end position="521"/>
    </location>
</feature>
<feature type="compositionally biased region" description="Basic residues" evidence="1">
    <location>
        <begin position="373"/>
        <end position="387"/>
    </location>
</feature>
<feature type="region of interest" description="Disordered" evidence="1">
    <location>
        <begin position="372"/>
        <end position="582"/>
    </location>
</feature>
<evidence type="ECO:0000256" key="1">
    <source>
        <dbReference type="SAM" id="MobiDB-lite"/>
    </source>
</evidence>
<protein>
    <submittedName>
        <fullName evidence="2">E3 ubiquitin-protein ligase, putative</fullName>
    </submittedName>
</protein>
<organism evidence="2 3">
    <name type="scientific">Plasmodium ovale curtisi</name>
    <dbReference type="NCBI Taxonomy" id="864141"/>
    <lineage>
        <taxon>Eukaryota</taxon>
        <taxon>Sar</taxon>
        <taxon>Alveolata</taxon>
        <taxon>Apicomplexa</taxon>
        <taxon>Aconoidasida</taxon>
        <taxon>Haemosporida</taxon>
        <taxon>Plasmodiidae</taxon>
        <taxon>Plasmodium</taxon>
        <taxon>Plasmodium (Plasmodium)</taxon>
    </lineage>
</organism>
<feature type="compositionally biased region" description="Acidic residues" evidence="1">
    <location>
        <begin position="191"/>
        <end position="210"/>
    </location>
</feature>
<reference evidence="3" key="1">
    <citation type="submission" date="2016-05" db="EMBL/GenBank/DDBJ databases">
        <authorList>
            <person name="Naeem Raeece"/>
        </authorList>
    </citation>
    <scope>NUCLEOTIDE SEQUENCE [LARGE SCALE GENOMIC DNA]</scope>
</reference>
<feature type="compositionally biased region" description="Low complexity" evidence="1">
    <location>
        <begin position="427"/>
        <end position="437"/>
    </location>
</feature>
<evidence type="ECO:0000313" key="2">
    <source>
        <dbReference type="EMBL" id="SBS93785.1"/>
    </source>
</evidence>
<gene>
    <name evidence="2" type="ORF">POVCU2_0083580</name>
</gene>
<feature type="compositionally biased region" description="Basic and acidic residues" evidence="1">
    <location>
        <begin position="395"/>
        <end position="412"/>
    </location>
</feature>